<organism evidence="2 3">
    <name type="scientific">Aureimonas jatrophae</name>
    <dbReference type="NCBI Taxonomy" id="1166073"/>
    <lineage>
        <taxon>Bacteria</taxon>
        <taxon>Pseudomonadati</taxon>
        <taxon>Pseudomonadota</taxon>
        <taxon>Alphaproteobacteria</taxon>
        <taxon>Hyphomicrobiales</taxon>
        <taxon>Aurantimonadaceae</taxon>
        <taxon>Aureimonas</taxon>
    </lineage>
</organism>
<name>A0A1H0IU33_9HYPH</name>
<evidence type="ECO:0000313" key="3">
    <source>
        <dbReference type="Proteomes" id="UP000198793"/>
    </source>
</evidence>
<keyword evidence="3" id="KW-1185">Reference proteome</keyword>
<dbReference type="EMBL" id="FNIT01000005">
    <property type="protein sequence ID" value="SDO34720.1"/>
    <property type="molecule type" value="Genomic_DNA"/>
</dbReference>
<accession>A0A1H0IU33</accession>
<evidence type="ECO:0000256" key="1">
    <source>
        <dbReference type="SAM" id="MobiDB-lite"/>
    </source>
</evidence>
<dbReference type="Proteomes" id="UP000198793">
    <property type="component" value="Unassembled WGS sequence"/>
</dbReference>
<protein>
    <submittedName>
        <fullName evidence="2">Uncharacterized protein</fullName>
    </submittedName>
</protein>
<sequence>MGSYNAKALETIQKTHDAKLLDEFIAQAADNPMRVALECQTAVHEVDFLAEKSLSSLLAVGYAVAFRLKDSPEDLRKLATNNHWSPPIRKLPTGDKILRLVFRFLKQAWVRGAAYNTATRYTVALARSFDEGVAPSAIPRLIEDNGGIEAFYRKEVGIRKADKGKRRGAYRHSAPSHKSLSRKPSGRSRLQLGQKPTSDAELLALSANLRDQISDFVFRRREQKDAG</sequence>
<feature type="region of interest" description="Disordered" evidence="1">
    <location>
        <begin position="163"/>
        <end position="196"/>
    </location>
</feature>
<dbReference type="STRING" id="1166073.SAMN05192530_105330"/>
<reference evidence="2 3" key="1">
    <citation type="submission" date="2016-10" db="EMBL/GenBank/DDBJ databases">
        <authorList>
            <person name="de Groot N.N."/>
        </authorList>
    </citation>
    <scope>NUCLEOTIDE SEQUENCE [LARGE SCALE GENOMIC DNA]</scope>
    <source>
        <strain evidence="3">L7-484,KACC 16230,DSM 25025</strain>
    </source>
</reference>
<gene>
    <name evidence="2" type="ORF">SAMN05192530_105330</name>
</gene>
<dbReference type="OrthoDB" id="7980444at2"/>
<dbReference type="AlphaFoldDB" id="A0A1H0IU33"/>
<proteinExistence type="predicted"/>
<evidence type="ECO:0000313" key="2">
    <source>
        <dbReference type="EMBL" id="SDO34720.1"/>
    </source>
</evidence>
<dbReference type="RefSeq" id="WP_139184003.1">
    <property type="nucleotide sequence ID" value="NZ_FNIT01000005.1"/>
</dbReference>